<evidence type="ECO:0000313" key="3">
    <source>
        <dbReference type="EMBL" id="KYC50326.1"/>
    </source>
</evidence>
<dbReference type="Proteomes" id="UP000091929">
    <property type="component" value="Unassembled WGS sequence"/>
</dbReference>
<reference evidence="4 5" key="1">
    <citation type="journal article" date="2016" name="ISME J.">
        <title>Chasing the elusive Euryarchaeota class WSA2: genomes reveal a uniquely fastidious methyl-reducing methanogen.</title>
        <authorList>
            <person name="Nobu M.K."/>
            <person name="Narihiro T."/>
            <person name="Kuroda K."/>
            <person name="Mei R."/>
            <person name="Liu W.T."/>
        </authorList>
    </citation>
    <scope>NUCLEOTIDE SEQUENCE [LARGE SCALE GENOMIC DNA]</scope>
    <source>
        <strain evidence="1">B03fssc0709_Meth_Bin005</strain>
        <strain evidence="2">B15fssc0709_Meth_Bin003</strain>
        <strain evidence="3">BMIXfssc0709_Meth_Bin006</strain>
    </source>
</reference>
<evidence type="ECO:0000313" key="2">
    <source>
        <dbReference type="EMBL" id="KYC46959.1"/>
    </source>
</evidence>
<evidence type="ECO:0000313" key="1">
    <source>
        <dbReference type="EMBL" id="KYC44472.1"/>
    </source>
</evidence>
<gene>
    <name evidence="1" type="ORF">APG10_01689</name>
    <name evidence="2" type="ORF">APG11_01554</name>
    <name evidence="3" type="ORF">APG12_00854</name>
</gene>
<name>A0A150IPI4_9EURY</name>
<evidence type="ECO:0000313" key="5">
    <source>
        <dbReference type="Proteomes" id="UP000092401"/>
    </source>
</evidence>
<proteinExistence type="predicted"/>
<organism evidence="2 4">
    <name type="scientific">Candidatus Methanofastidiosum methylothiophilum</name>
    <dbReference type="NCBI Taxonomy" id="1705564"/>
    <lineage>
        <taxon>Archaea</taxon>
        <taxon>Methanobacteriati</taxon>
        <taxon>Methanobacteriota</taxon>
        <taxon>Stenosarchaea group</taxon>
        <taxon>Candidatus Methanofastidiosia</taxon>
        <taxon>Candidatus Methanofastidiosales</taxon>
        <taxon>Candidatus Methanofastidiosaceae</taxon>
        <taxon>Candidatus Methanofastidiosum</taxon>
    </lineage>
</organism>
<evidence type="ECO:0000313" key="4">
    <source>
        <dbReference type="Proteomes" id="UP000091929"/>
    </source>
</evidence>
<dbReference type="EMBL" id="LNGF01000038">
    <property type="protein sequence ID" value="KYC46959.1"/>
    <property type="molecule type" value="Genomic_DNA"/>
</dbReference>
<sequence>MKWGLGKSLYNSRILTSNYNVIIMKKILAIVISLLFVVSVFGVAQTMAREPCKSEIIGPTTVQVGDTFQVKVLFIEGDCCMTYSMGIKGSIEYVCSKPVCEGPEPIPGGYLFTFKALKPGTYKFISSGCPEDEKVYYTVTVIQKEYPMHQFMKILGFGKKK</sequence>
<accession>A0A150IHR0</accession>
<protein>
    <submittedName>
        <fullName evidence="2">Uncharacterized protein</fullName>
    </submittedName>
</protein>
<dbReference type="Proteomes" id="UP000092403">
    <property type="component" value="Unassembled WGS sequence"/>
</dbReference>
<dbReference type="EMBL" id="LNJC01000015">
    <property type="protein sequence ID" value="KYC50326.1"/>
    <property type="molecule type" value="Genomic_DNA"/>
</dbReference>
<dbReference type="AlphaFoldDB" id="A0A150IPI4"/>
<comment type="caution">
    <text evidence="2">The sequence shown here is derived from an EMBL/GenBank/DDBJ whole genome shotgun (WGS) entry which is preliminary data.</text>
</comment>
<accession>A0A150IZC0</accession>
<accession>A0A150IPI4</accession>
<dbReference type="Proteomes" id="UP000092401">
    <property type="component" value="Unassembled WGS sequence"/>
</dbReference>
<dbReference type="EMBL" id="LNGE01000062">
    <property type="protein sequence ID" value="KYC44472.1"/>
    <property type="molecule type" value="Genomic_DNA"/>
</dbReference>